<proteinExistence type="predicted"/>
<gene>
    <name evidence="1" type="ORF">D4739_12520</name>
</gene>
<dbReference type="EMBL" id="QYRP01000002">
    <property type="protein sequence ID" value="RJS46956.1"/>
    <property type="molecule type" value="Genomic_DNA"/>
</dbReference>
<evidence type="ECO:0000313" key="1">
    <source>
        <dbReference type="EMBL" id="RJS46956.1"/>
    </source>
</evidence>
<evidence type="ECO:0000313" key="2">
    <source>
        <dbReference type="Proteomes" id="UP000276542"/>
    </source>
</evidence>
<organism evidence="1 2">
    <name type="scientific">Nocardioides cavernaquae</name>
    <dbReference type="NCBI Taxonomy" id="2321396"/>
    <lineage>
        <taxon>Bacteria</taxon>
        <taxon>Bacillati</taxon>
        <taxon>Actinomycetota</taxon>
        <taxon>Actinomycetes</taxon>
        <taxon>Propionibacteriales</taxon>
        <taxon>Nocardioidaceae</taxon>
        <taxon>Nocardioides</taxon>
    </lineage>
</organism>
<protein>
    <recommendedName>
        <fullName evidence="3">Protein ImuA</fullName>
    </recommendedName>
</protein>
<comment type="caution">
    <text evidence="1">The sequence shown here is derived from an EMBL/GenBank/DDBJ whole genome shotgun (WGS) entry which is preliminary data.</text>
</comment>
<dbReference type="AlphaFoldDB" id="A0A3A5H8H9"/>
<accession>A0A3A5H8H9</accession>
<name>A0A3A5H8H9_9ACTN</name>
<sequence>MFERLFEHGEVSLAPALAPDLASLRAQIRRLEGQEAPGDVVGFGVPEALRSAFPQGLRAGAAYSVSGSLTLALVLLAEACRQGAWCGIVGLPGLGMEVAARQGLDLDRVLLVPSPGDQWSTVVAALAEIVPVVLAAPVRLPPGEVARLAARLRERGCTLLLTGAPGCWPGAQADLQATPAGWRGLGTGHGCLLSRRIAVEVSHRAGRTSRHHLEVS</sequence>
<dbReference type="Proteomes" id="UP000276542">
    <property type="component" value="Unassembled WGS sequence"/>
</dbReference>
<keyword evidence="2" id="KW-1185">Reference proteome</keyword>
<evidence type="ECO:0008006" key="3">
    <source>
        <dbReference type="Google" id="ProtNLM"/>
    </source>
</evidence>
<reference evidence="2" key="1">
    <citation type="submission" date="2018-09" db="EMBL/GenBank/DDBJ databases">
        <authorList>
            <person name="Zhu H."/>
        </authorList>
    </citation>
    <scope>NUCLEOTIDE SEQUENCE [LARGE SCALE GENOMIC DNA]</scope>
    <source>
        <strain evidence="2">K1W22B-1</strain>
    </source>
</reference>